<dbReference type="AlphaFoldDB" id="A0AAV6WHX3"/>
<dbReference type="Pfam" id="PF14299">
    <property type="entry name" value="PP2"/>
    <property type="match status" value="1"/>
</dbReference>
<evidence type="ECO:0000313" key="3">
    <source>
        <dbReference type="Proteomes" id="UP000826271"/>
    </source>
</evidence>
<dbReference type="SMART" id="SM00256">
    <property type="entry name" value="FBOX"/>
    <property type="match status" value="1"/>
</dbReference>
<dbReference type="Gene3D" id="1.20.1280.50">
    <property type="match status" value="1"/>
</dbReference>
<dbReference type="CDD" id="cd22157">
    <property type="entry name" value="F-box_AtFBW1-like"/>
    <property type="match status" value="1"/>
</dbReference>
<evidence type="ECO:0000259" key="1">
    <source>
        <dbReference type="PROSITE" id="PS50181"/>
    </source>
</evidence>
<dbReference type="Proteomes" id="UP000826271">
    <property type="component" value="Unassembled WGS sequence"/>
</dbReference>
<evidence type="ECO:0000313" key="2">
    <source>
        <dbReference type="EMBL" id="KAG8369684.1"/>
    </source>
</evidence>
<reference evidence="2" key="1">
    <citation type="submission" date="2019-10" db="EMBL/GenBank/DDBJ databases">
        <authorList>
            <person name="Zhang R."/>
            <person name="Pan Y."/>
            <person name="Wang J."/>
            <person name="Ma R."/>
            <person name="Yu S."/>
        </authorList>
    </citation>
    <scope>NUCLEOTIDE SEQUENCE</scope>
    <source>
        <strain evidence="2">LA-IB0</strain>
        <tissue evidence="2">Leaf</tissue>
    </source>
</reference>
<protein>
    <recommendedName>
        <fullName evidence="1">F-box domain-containing protein</fullName>
    </recommendedName>
</protein>
<dbReference type="EMBL" id="WHWC01000014">
    <property type="protein sequence ID" value="KAG8369684.1"/>
    <property type="molecule type" value="Genomic_DNA"/>
</dbReference>
<dbReference type="PANTHER" id="PTHR32278">
    <property type="entry name" value="F-BOX DOMAIN-CONTAINING PROTEIN"/>
    <property type="match status" value="1"/>
</dbReference>
<proteinExistence type="predicted"/>
<dbReference type="InterPro" id="IPR001810">
    <property type="entry name" value="F-box_dom"/>
</dbReference>
<dbReference type="InterPro" id="IPR036047">
    <property type="entry name" value="F-box-like_dom_sf"/>
</dbReference>
<dbReference type="PANTHER" id="PTHR32278:SF116">
    <property type="entry name" value="F-BOX PROTEIN PP2-B10-LIKE"/>
    <property type="match status" value="1"/>
</dbReference>
<dbReference type="Pfam" id="PF00646">
    <property type="entry name" value="F-box"/>
    <property type="match status" value="1"/>
</dbReference>
<gene>
    <name evidence="2" type="ORF">BUALT_Bualt14G0039400</name>
</gene>
<dbReference type="InterPro" id="IPR025886">
    <property type="entry name" value="PP2-like"/>
</dbReference>
<dbReference type="SUPFAM" id="SSF81383">
    <property type="entry name" value="F-box domain"/>
    <property type="match status" value="1"/>
</dbReference>
<dbReference type="PROSITE" id="PS50181">
    <property type="entry name" value="FBOX"/>
    <property type="match status" value="1"/>
</dbReference>
<accession>A0AAV6WHX3</accession>
<feature type="domain" description="F-box" evidence="1">
    <location>
        <begin position="27"/>
        <end position="72"/>
    </location>
</feature>
<name>A0AAV6WHX3_9LAMI</name>
<organism evidence="2 3">
    <name type="scientific">Buddleja alternifolia</name>
    <dbReference type="NCBI Taxonomy" id="168488"/>
    <lineage>
        <taxon>Eukaryota</taxon>
        <taxon>Viridiplantae</taxon>
        <taxon>Streptophyta</taxon>
        <taxon>Embryophyta</taxon>
        <taxon>Tracheophyta</taxon>
        <taxon>Spermatophyta</taxon>
        <taxon>Magnoliopsida</taxon>
        <taxon>eudicotyledons</taxon>
        <taxon>Gunneridae</taxon>
        <taxon>Pentapetalae</taxon>
        <taxon>asterids</taxon>
        <taxon>lamiids</taxon>
        <taxon>Lamiales</taxon>
        <taxon>Scrophulariaceae</taxon>
        <taxon>Buddlejeae</taxon>
        <taxon>Buddleja</taxon>
    </lineage>
</organism>
<keyword evidence="3" id="KW-1185">Reference proteome</keyword>
<sequence>MDTHKDLIEFTQKFTDEKLGCSHGDDEIDISYLPREIVQEILSRLPFKHVVRFQTVSKSWNAIISKLRFSRVHLRRSDGSHNLFLWRSYVSAHTRELLMDDLDFTIDHSDWKALLPSDKHEVLWKSASLGFSIEQKTGKNCFMLERQRLEMSQPHHEVSSGEFRRKWKLEHQSRSSRKPRFSEVAESVNDSDELVIRGVVKIEWLSPETLYAAYLVFTLTDNLELTNTCTRSFYGHSKEKAGGVNIYGPIAVSRGDGRMEVEIGELFVTKGDNNRDIEAVVLVHTEGLSVRGLTVEGIEFRPLGIQITSTVG</sequence>
<comment type="caution">
    <text evidence="2">The sequence shown here is derived from an EMBL/GenBank/DDBJ whole genome shotgun (WGS) entry which is preliminary data.</text>
</comment>